<dbReference type="Pfam" id="PF01425">
    <property type="entry name" value="Amidase"/>
    <property type="match status" value="1"/>
</dbReference>
<dbReference type="GO" id="GO:0050567">
    <property type="term" value="F:glutaminyl-tRNA synthase (glutamine-hydrolyzing) activity"/>
    <property type="evidence" value="ECO:0007669"/>
    <property type="project" value="TreeGrafter"/>
</dbReference>
<dbReference type="PANTHER" id="PTHR11895:SF73">
    <property type="entry name" value="AMIDASE FAMILY PROTEIN"/>
    <property type="match status" value="1"/>
</dbReference>
<dbReference type="InterPro" id="IPR000120">
    <property type="entry name" value="Amidase"/>
</dbReference>
<comment type="caution">
    <text evidence="3">The sequence shown here is derived from an EMBL/GenBank/DDBJ whole genome shotgun (WGS) entry which is preliminary data.</text>
</comment>
<organism evidence="3 4">
    <name type="scientific">Chryseosolibacter histidini</name>
    <dbReference type="NCBI Taxonomy" id="2782349"/>
    <lineage>
        <taxon>Bacteria</taxon>
        <taxon>Pseudomonadati</taxon>
        <taxon>Bacteroidota</taxon>
        <taxon>Cytophagia</taxon>
        <taxon>Cytophagales</taxon>
        <taxon>Chryseotaleaceae</taxon>
        <taxon>Chryseosolibacter</taxon>
    </lineage>
</organism>
<feature type="signal peptide" evidence="1">
    <location>
        <begin position="1"/>
        <end position="27"/>
    </location>
</feature>
<sequence length="552" mass="59966">MLSKKPQSIYKLFIILIALITISTSQAQQKFPTADIEPFFDLRFTPAERDSLLTGLQEYQKSITALHQYKLDNSVPMSLLFNPLPHGFSIETTQKSIDWGLPKDVTLPSDRSELAFYPVYKLASLIKAKKITSLELTQLYLDRIKKYGDTLKCVISVLEATALAQARKADEEITKGKYRGPLHGIPYGIKDLLAVEGTKTTWGAEPYKDQTINTVATVVKKLEEAGAVLTVKLTMGALAMGDIWYGGVTKNPWNLKEGSSGSSAGSASATVAGLVGFTIGTETLGSIVSPSTRCGASGLRPTFGAVSRHGAMALSWSMDKIGPICRSAFDCALVFNAIRGEDGLDQTVHNAAFNYNAKTDLKKLKVGYIKSAFDADYGTKANDAKALEVLRSMGIQLTAVEMPTGIPVGAVRLMLTAEAAAAFDELTRSNRDSLLSNQRKGAWPNIFRTARFIPAVDYINASRIRQTLIEQYHQATKDFDVIVSPSFGGTQLLTTNLTGHPCAVVPNGFNANGSPTSISFIGKLYGEAAILSMARAYQEASEWDEKHPPLFH</sequence>
<keyword evidence="1" id="KW-0732">Signal</keyword>
<dbReference type="EMBL" id="JAHESF010000057">
    <property type="protein sequence ID" value="MBT1701107.1"/>
    <property type="molecule type" value="Genomic_DNA"/>
</dbReference>
<evidence type="ECO:0000313" key="3">
    <source>
        <dbReference type="EMBL" id="MBT1701107.1"/>
    </source>
</evidence>
<dbReference type="RefSeq" id="WP_254169794.1">
    <property type="nucleotide sequence ID" value="NZ_JAHESF010000057.1"/>
</dbReference>
<name>A0AAP2GSY8_9BACT</name>
<dbReference type="InterPro" id="IPR036928">
    <property type="entry name" value="AS_sf"/>
</dbReference>
<reference evidence="3 4" key="1">
    <citation type="submission" date="2021-05" db="EMBL/GenBank/DDBJ databases">
        <title>A Polyphasic approach of four new species of the genus Ohtaekwangia: Ohtaekwangia histidinii sp. nov., Ohtaekwangia cretensis sp. nov., Ohtaekwangia indiensis sp. nov., Ohtaekwangia reichenbachii sp. nov. from diverse environment.</title>
        <authorList>
            <person name="Octaviana S."/>
        </authorList>
    </citation>
    <scope>NUCLEOTIDE SEQUENCE [LARGE SCALE GENOMIC DNA]</scope>
    <source>
        <strain evidence="3 4">PWU4</strain>
    </source>
</reference>
<protein>
    <submittedName>
        <fullName evidence="3">Amidase</fullName>
    </submittedName>
</protein>
<dbReference type="PANTHER" id="PTHR11895">
    <property type="entry name" value="TRANSAMIDASE"/>
    <property type="match status" value="1"/>
</dbReference>
<dbReference type="Proteomes" id="UP001319200">
    <property type="component" value="Unassembled WGS sequence"/>
</dbReference>
<dbReference type="InterPro" id="IPR023631">
    <property type="entry name" value="Amidase_dom"/>
</dbReference>
<dbReference type="AlphaFoldDB" id="A0AAP2GSY8"/>
<dbReference type="SUPFAM" id="SSF75304">
    <property type="entry name" value="Amidase signature (AS) enzymes"/>
    <property type="match status" value="1"/>
</dbReference>
<feature type="chain" id="PRO_5042912708" evidence="1">
    <location>
        <begin position="28"/>
        <end position="552"/>
    </location>
</feature>
<proteinExistence type="predicted"/>
<gene>
    <name evidence="3" type="ORF">KK083_29715</name>
</gene>
<evidence type="ECO:0000259" key="2">
    <source>
        <dbReference type="Pfam" id="PF01425"/>
    </source>
</evidence>
<accession>A0AAP2GSY8</accession>
<keyword evidence="4" id="KW-1185">Reference proteome</keyword>
<evidence type="ECO:0000256" key="1">
    <source>
        <dbReference type="SAM" id="SignalP"/>
    </source>
</evidence>
<dbReference type="Gene3D" id="3.90.1300.10">
    <property type="entry name" value="Amidase signature (AS) domain"/>
    <property type="match status" value="1"/>
</dbReference>
<evidence type="ECO:0000313" key="4">
    <source>
        <dbReference type="Proteomes" id="UP001319200"/>
    </source>
</evidence>
<feature type="domain" description="Amidase" evidence="2">
    <location>
        <begin position="135"/>
        <end position="488"/>
    </location>
</feature>